<dbReference type="Proteomes" id="UP001066276">
    <property type="component" value="Chromosome 7"/>
</dbReference>
<organism evidence="1 2">
    <name type="scientific">Pleurodeles waltl</name>
    <name type="common">Iberian ribbed newt</name>
    <dbReference type="NCBI Taxonomy" id="8319"/>
    <lineage>
        <taxon>Eukaryota</taxon>
        <taxon>Metazoa</taxon>
        <taxon>Chordata</taxon>
        <taxon>Craniata</taxon>
        <taxon>Vertebrata</taxon>
        <taxon>Euteleostomi</taxon>
        <taxon>Amphibia</taxon>
        <taxon>Batrachia</taxon>
        <taxon>Caudata</taxon>
        <taxon>Salamandroidea</taxon>
        <taxon>Salamandridae</taxon>
        <taxon>Pleurodelinae</taxon>
        <taxon>Pleurodeles</taxon>
    </lineage>
</organism>
<evidence type="ECO:0000313" key="1">
    <source>
        <dbReference type="EMBL" id="KAJ1129810.1"/>
    </source>
</evidence>
<sequence length="69" mass="7662">MGTDQATVEGETDPLVVHMATIPEVIRDTKDSLEMQIAAVVNEVGLLHEDHKKLSNRIEEQRTNLPPPC</sequence>
<keyword evidence="2" id="KW-1185">Reference proteome</keyword>
<name>A0AAV7PP07_PLEWA</name>
<gene>
    <name evidence="1" type="ORF">NDU88_008175</name>
</gene>
<protein>
    <submittedName>
        <fullName evidence="1">Uncharacterized protein</fullName>
    </submittedName>
</protein>
<accession>A0AAV7PP07</accession>
<reference evidence="1" key="1">
    <citation type="journal article" date="2022" name="bioRxiv">
        <title>Sequencing and chromosome-scale assembly of the giantPleurodeles waltlgenome.</title>
        <authorList>
            <person name="Brown T."/>
            <person name="Elewa A."/>
            <person name="Iarovenko S."/>
            <person name="Subramanian E."/>
            <person name="Araus A.J."/>
            <person name="Petzold A."/>
            <person name="Susuki M."/>
            <person name="Suzuki K.-i.T."/>
            <person name="Hayashi T."/>
            <person name="Toyoda A."/>
            <person name="Oliveira C."/>
            <person name="Osipova E."/>
            <person name="Leigh N.D."/>
            <person name="Simon A."/>
            <person name="Yun M.H."/>
        </authorList>
    </citation>
    <scope>NUCLEOTIDE SEQUENCE</scope>
    <source>
        <strain evidence="1">20211129_DDA</strain>
        <tissue evidence="1">Liver</tissue>
    </source>
</reference>
<dbReference type="EMBL" id="JANPWB010000011">
    <property type="protein sequence ID" value="KAJ1129810.1"/>
    <property type="molecule type" value="Genomic_DNA"/>
</dbReference>
<comment type="caution">
    <text evidence="1">The sequence shown here is derived from an EMBL/GenBank/DDBJ whole genome shotgun (WGS) entry which is preliminary data.</text>
</comment>
<evidence type="ECO:0000313" key="2">
    <source>
        <dbReference type="Proteomes" id="UP001066276"/>
    </source>
</evidence>
<dbReference type="AlphaFoldDB" id="A0AAV7PP07"/>
<proteinExistence type="predicted"/>